<organism evidence="2 3">
    <name type="scientific">Roseburia hominis (strain DSM 16839 / JCM 17582 / NCIMB 14029 / A2-183)</name>
    <dbReference type="NCBI Taxonomy" id="585394"/>
    <lineage>
        <taxon>Bacteria</taxon>
        <taxon>Bacillati</taxon>
        <taxon>Bacillota</taxon>
        <taxon>Clostridia</taxon>
        <taxon>Lachnospirales</taxon>
        <taxon>Lachnospiraceae</taxon>
        <taxon>Roseburia</taxon>
    </lineage>
</organism>
<dbReference type="InterPro" id="IPR001640">
    <property type="entry name" value="Lgt"/>
</dbReference>
<keyword evidence="2" id="KW-0449">Lipoprotein</keyword>
<evidence type="ECO:0000313" key="3">
    <source>
        <dbReference type="Proteomes" id="UP000008178"/>
    </source>
</evidence>
<gene>
    <name evidence="2" type="ordered locus">RHOM_04300</name>
</gene>
<dbReference type="Pfam" id="PF01790">
    <property type="entry name" value="LGT"/>
    <property type="match status" value="1"/>
</dbReference>
<dbReference type="GO" id="GO:0042158">
    <property type="term" value="P:lipoprotein biosynthetic process"/>
    <property type="evidence" value="ECO:0007669"/>
    <property type="project" value="InterPro"/>
</dbReference>
<dbReference type="STRING" id="585394.RHOM_04300"/>
<dbReference type="AlphaFoldDB" id="G2T0Y8"/>
<reference evidence="2 3" key="1">
    <citation type="journal article" date="2015" name="Genome Announc.">
        <title>Complete genome sequence of the human gut symbiont Roseburia hominis.</title>
        <authorList>
            <person name="Travis A.J."/>
            <person name="Kelly D."/>
            <person name="Flint H.J."/>
            <person name="Aminov R.I."/>
        </authorList>
    </citation>
    <scope>NUCLEOTIDE SEQUENCE [LARGE SCALE GENOMIC DNA]</scope>
    <source>
        <strain evidence="3">DSM 16839 / JCM 17582 / NCIMB 14029 / A2-183</strain>
    </source>
</reference>
<evidence type="ECO:0000313" key="2">
    <source>
        <dbReference type="EMBL" id="AEN95982.1"/>
    </source>
</evidence>
<sequence>MVLGFAVAIYRLIFEWDNNKNDLLSVLVVNPGGLAIYGEVLGGVVVALIYRKEKRISPFGRFTHR</sequence>
<protein>
    <submittedName>
        <fullName evidence="2">Prolipoprotein diacylglyceryl transferase</fullName>
    </submittedName>
</protein>
<name>G2T0Y8_ROSHA</name>
<keyword evidence="3" id="KW-1185">Reference proteome</keyword>
<dbReference type="GO" id="GO:0008961">
    <property type="term" value="F:phosphatidylglycerol-prolipoprotein diacylglyceryl transferase activity"/>
    <property type="evidence" value="ECO:0007669"/>
    <property type="project" value="InterPro"/>
</dbReference>
<dbReference type="GO" id="GO:0005886">
    <property type="term" value="C:plasma membrane"/>
    <property type="evidence" value="ECO:0007669"/>
    <property type="project" value="InterPro"/>
</dbReference>
<dbReference type="HOGENOM" id="CLU_2847120_0_0_9"/>
<keyword evidence="1" id="KW-0812">Transmembrane</keyword>
<proteinExistence type="predicted"/>
<keyword evidence="1" id="KW-1133">Transmembrane helix</keyword>
<dbReference type="EMBL" id="CP003040">
    <property type="protein sequence ID" value="AEN95982.1"/>
    <property type="molecule type" value="Genomic_DNA"/>
</dbReference>
<keyword evidence="2" id="KW-0808">Transferase</keyword>
<feature type="transmembrane region" description="Helical" evidence="1">
    <location>
        <begin position="23"/>
        <end position="50"/>
    </location>
</feature>
<accession>G2T0Y8</accession>
<evidence type="ECO:0000256" key="1">
    <source>
        <dbReference type="SAM" id="Phobius"/>
    </source>
</evidence>
<keyword evidence="1" id="KW-0472">Membrane</keyword>
<dbReference type="Proteomes" id="UP000008178">
    <property type="component" value="Chromosome"/>
</dbReference>
<dbReference type="KEGG" id="rho:RHOM_04300"/>